<dbReference type="HOGENOM" id="CLU_005855_0_0_11"/>
<dbReference type="Gene3D" id="2.60.40.1080">
    <property type="match status" value="1"/>
</dbReference>
<dbReference type="Pfam" id="PF00251">
    <property type="entry name" value="Glyco_hydro_32N"/>
    <property type="match status" value="1"/>
</dbReference>
<dbReference type="eggNOG" id="COG1621">
    <property type="taxonomic scope" value="Bacteria"/>
</dbReference>
<feature type="compositionally biased region" description="Polar residues" evidence="5">
    <location>
        <begin position="62"/>
        <end position="104"/>
    </location>
</feature>
<dbReference type="InterPro" id="IPR013189">
    <property type="entry name" value="Glyco_hydro_32_C"/>
</dbReference>
<dbReference type="InterPro" id="IPR008964">
    <property type="entry name" value="Invasin/intimin_cell_adhesion"/>
</dbReference>
<dbReference type="RefSeq" id="WP_012809339.1">
    <property type="nucleotide sequence ID" value="NC_013203.1"/>
</dbReference>
<dbReference type="InterPro" id="IPR013148">
    <property type="entry name" value="Glyco_hydro_32_N"/>
</dbReference>
<organism evidence="8 9">
    <name type="scientific">Lancefieldella parvula (strain ATCC 33793 / DSM 20469 / CCUG 32760 / JCM 10300 / KCTC 3663 / VPI 0546 / 1246)</name>
    <name type="common">Atopobium parvulum</name>
    <dbReference type="NCBI Taxonomy" id="521095"/>
    <lineage>
        <taxon>Bacteria</taxon>
        <taxon>Bacillati</taxon>
        <taxon>Actinomycetota</taxon>
        <taxon>Coriobacteriia</taxon>
        <taxon>Coriobacteriales</taxon>
        <taxon>Atopobiaceae</taxon>
        <taxon>Lancefieldella</taxon>
    </lineage>
</organism>
<dbReference type="Pfam" id="PF12733">
    <property type="entry name" value="Cadherin-like"/>
    <property type="match status" value="1"/>
</dbReference>
<keyword evidence="9" id="KW-1185">Reference proteome</keyword>
<dbReference type="GO" id="GO:0005737">
    <property type="term" value="C:cytoplasm"/>
    <property type="evidence" value="ECO:0007669"/>
    <property type="project" value="TreeGrafter"/>
</dbReference>
<gene>
    <name evidence="8" type="ordered locus">Apar_1258</name>
</gene>
<dbReference type="Proteomes" id="UP000000960">
    <property type="component" value="Chromosome"/>
</dbReference>
<dbReference type="InterPro" id="IPR025883">
    <property type="entry name" value="Cadherin-like_domain"/>
</dbReference>
<dbReference type="Pfam" id="PF08244">
    <property type="entry name" value="Glyco_hydro_32C"/>
    <property type="match status" value="1"/>
</dbReference>
<dbReference type="SMART" id="SM01208">
    <property type="entry name" value="G5"/>
    <property type="match status" value="1"/>
</dbReference>
<dbReference type="SMART" id="SM00635">
    <property type="entry name" value="BID_2"/>
    <property type="match status" value="1"/>
</dbReference>
<keyword evidence="4" id="KW-0326">Glycosidase</keyword>
<dbReference type="InterPro" id="IPR013320">
    <property type="entry name" value="ConA-like_dom_sf"/>
</dbReference>
<dbReference type="InterPro" id="IPR003343">
    <property type="entry name" value="Big_2"/>
</dbReference>
<dbReference type="InterPro" id="IPR023296">
    <property type="entry name" value="Glyco_hydro_beta-prop_sf"/>
</dbReference>
<dbReference type="NCBIfam" id="TIGR01167">
    <property type="entry name" value="LPXTG_anchor"/>
    <property type="match status" value="1"/>
</dbReference>
<evidence type="ECO:0000256" key="1">
    <source>
        <dbReference type="ARBA" id="ARBA00009902"/>
    </source>
</evidence>
<feature type="transmembrane region" description="Helical" evidence="6">
    <location>
        <begin position="21"/>
        <end position="42"/>
    </location>
</feature>
<dbReference type="GO" id="GO:0005987">
    <property type="term" value="P:sucrose catabolic process"/>
    <property type="evidence" value="ECO:0007669"/>
    <property type="project" value="TreeGrafter"/>
</dbReference>
<dbReference type="PROSITE" id="PS00609">
    <property type="entry name" value="GLYCOSYL_HYDROL_F32"/>
    <property type="match status" value="1"/>
</dbReference>
<dbReference type="Gene3D" id="2.20.230.10">
    <property type="entry name" value="Resuscitation-promoting factor rpfb"/>
    <property type="match status" value="1"/>
</dbReference>
<evidence type="ECO:0000256" key="6">
    <source>
        <dbReference type="SAM" id="Phobius"/>
    </source>
</evidence>
<keyword evidence="6" id="KW-0472">Membrane</keyword>
<comment type="similarity">
    <text evidence="1">Belongs to the glycosyl hydrolase 32 family.</text>
</comment>
<dbReference type="STRING" id="521095.Apar_1258"/>
<keyword evidence="3" id="KW-0378">Hydrolase</keyword>
<dbReference type="PROSITE" id="PS51109">
    <property type="entry name" value="G5"/>
    <property type="match status" value="1"/>
</dbReference>
<dbReference type="PANTHER" id="PTHR42800:SF1">
    <property type="entry name" value="EXOINULINASE INUD (AFU_ORTHOLOGUE AFUA_5G00480)"/>
    <property type="match status" value="1"/>
</dbReference>
<keyword evidence="6" id="KW-0812">Transmembrane</keyword>
<dbReference type="EMBL" id="CP001721">
    <property type="protein sequence ID" value="ACV51683.1"/>
    <property type="molecule type" value="Genomic_DNA"/>
</dbReference>
<dbReference type="InterPro" id="IPR001362">
    <property type="entry name" value="Glyco_hydro_32"/>
</dbReference>
<protein>
    <submittedName>
        <fullName evidence="8">LPXTG-motif cell wall anchor domain protein</fullName>
    </submittedName>
</protein>
<dbReference type="Pfam" id="PF07501">
    <property type="entry name" value="G5"/>
    <property type="match status" value="1"/>
</dbReference>
<dbReference type="CAZy" id="GH32">
    <property type="family name" value="Glycoside Hydrolase Family 32"/>
</dbReference>
<dbReference type="InterPro" id="IPR018053">
    <property type="entry name" value="Glyco_hydro_32_AS"/>
</dbReference>
<dbReference type="Gene3D" id="1.20.1270.90">
    <property type="entry name" value="AF1782-like"/>
    <property type="match status" value="1"/>
</dbReference>
<dbReference type="SUPFAM" id="SSF75005">
    <property type="entry name" value="Arabinanase/levansucrase/invertase"/>
    <property type="match status" value="1"/>
</dbReference>
<dbReference type="OrthoDB" id="9776657at2"/>
<dbReference type="PANTHER" id="PTHR42800">
    <property type="entry name" value="EXOINULINASE INUD (AFU_ORTHOLOGUE AFUA_5G00480)"/>
    <property type="match status" value="1"/>
</dbReference>
<dbReference type="SMART" id="SM00640">
    <property type="entry name" value="Glyco_32"/>
    <property type="match status" value="1"/>
</dbReference>
<dbReference type="eggNOG" id="COG5492">
    <property type="taxonomic scope" value="Bacteria"/>
</dbReference>
<dbReference type="eggNOG" id="COG3583">
    <property type="taxonomic scope" value="Bacteria"/>
</dbReference>
<keyword evidence="6" id="KW-1133">Transmembrane helix</keyword>
<sequence length="1418" mass="157319">MEDQHDTSYKKWFMGKIGTHRIAGCLLAALGAFMLQIGIFGVQEAFANPTSTSSPVVEVRQQDTSPDSSLGSTEKSAQTNQTVHVDQDAEANQTSDDVKQTSAEAQDKNQSTDEVKNDKVDVAEKKEEVPALSSAVESENKTEVSAVSAENQSGFKTNLEDTHGDQNGNWEAREDGLYSDARGKGDSFFYSQSKGKNFVYSTDVTFLSKEGAAALVFRSNNDPNNKNSYAVNIDGGSNNVKFWRWQGGRDYQFINEKHIEPTADNTYHLKVVSIGSWTSYYVNDVLVASLGDYTLQRDDKGQNTYISEGYYGLLNWNSQVRFQNTFYKEITEEESPELKDITVTSKTGTVEQKGQFTSPVTIQYVKNNAASIDLNIQPKNSAAKIQVTDAAGHVYSDFKNIPLAVGANYLTVTSTITTDDGQDVSVTYRLNVHRRQADEVYYNELYRDQYHYSVKDGWANDPNGLVYYKGVYHFFYQFHDDTKWGPMHWGHATSTDLVHWKEQPIAFYPDANGAMFSGSIVADPNNTSGLFDNGEGGLVALITADGNGQRIKLAYSKDEGRTWTKVDQVAADWTDDPLQSQDFRDPKVFRWQNKWFMVVAGGPLRIYSSDNLRNWKVESTYPNLHTECPDLYPIKANDGTIKWVLSRGGRFYKVGDFKQVDGKWTFVPDAEFEQADQSMNFGKDSYAAMTYYVQDFGTTENPTLPELVEVNWMNTWDDYCNLVANTVGQKFNGTFNLNLKLGLVKQDGSYRLTQTPIDAYKSLRQEDKAITLKDVDIDEKSDALKGFSGDQYEIVSTFRPGKDTKKVGFNLRVGGNEVTRVVYDLETETLSIDRSKSGIILSNKFAQVDSQSVKRNADGSIDLHIYVDRASVEVFSRGNTVAGANQIFPAPSSLGVSAFAEGGTAKADITLYPLASTWTDKKEATKPLELVQASPVQNNVYVGDTVELKAYVMPSTVPQDVVWSVDNPDLVSVKEEGNKLLVTALKKGTVKITATSKSDPTLSKEFTVSISRNDFKTNVKDLTSVAGKWYVDGESLYDKNVSANDYYMGKQKIPFPEYELDVDIKYQKGLINIFYASENVDPRNAYSVQFGDNDAVRLYRFMGDTIAEGSMNGKRLNDGKFHHVKVIKGKNSVKVLVDGVEYLNHTFDTVDSYYNNAYVGLGLWDGDLEVQNLFVTNPHASKVNKENLQKAVDKANDVDISLYTEETVRAYQEALAQAKQVLANENVEQSAVDAAAQNLNDVFGKLSAKLVYQVTPDEGVKELVFSKPVVNIITETIPFKRQERTNPNLKQGLRRLITAGKNGLRRILVEVSGDDRRVIEDSTVDSAIDEIVEVGTQTASQNGTNNQQTAPNDAVTTNETSAVNQLAQTTTTDTSTKTSDGSLPNTGVVDQVAVSAGLTLLGSGLVAGSRKKKRDKLD</sequence>
<keyword evidence="2" id="KW-0732">Signal</keyword>
<dbReference type="CDD" id="cd18622">
    <property type="entry name" value="GH32_Inu-like"/>
    <property type="match status" value="1"/>
</dbReference>
<reference evidence="8 9" key="1">
    <citation type="journal article" date="2009" name="Stand. Genomic Sci.">
        <title>Complete genome sequence of Atopobium parvulum type strain (IPP 1246).</title>
        <authorList>
            <person name="Copeland A."/>
            <person name="Sikorski J."/>
            <person name="Lapidus A."/>
            <person name="Nolan M."/>
            <person name="Del Rio T.G."/>
            <person name="Lucas S."/>
            <person name="Chen F."/>
            <person name="Tice H."/>
            <person name="Pitluck S."/>
            <person name="Cheng J.F."/>
            <person name="Pukall R."/>
            <person name="Chertkov O."/>
            <person name="Brettin T."/>
            <person name="Han C."/>
            <person name="Detter J.C."/>
            <person name="Kuske C."/>
            <person name="Bruce D."/>
            <person name="Goodwin L."/>
            <person name="Ivanova N."/>
            <person name="Mavromatis K."/>
            <person name="Mikhailova N."/>
            <person name="Chen A."/>
            <person name="Palaniappan K."/>
            <person name="Chain P."/>
            <person name="Rohde M."/>
            <person name="Goker M."/>
            <person name="Bristow J."/>
            <person name="Eisen J.A."/>
            <person name="Markowitz V."/>
            <person name="Hugenholtz P."/>
            <person name="Kyrpides N.C."/>
            <person name="Klenk H.P."/>
            <person name="Detter J.C."/>
        </authorList>
    </citation>
    <scope>NUCLEOTIDE SEQUENCE [LARGE SCALE GENOMIC DNA]</scope>
    <source>
        <strain evidence="9">ATCC 33793 / DSM 20469 / CCUG 32760 / JCM 10300 / KCTC 3663 / VPI 0546 / 1246</strain>
    </source>
</reference>
<dbReference type="KEGG" id="apv:Apar_1258"/>
<dbReference type="GO" id="GO:0004575">
    <property type="term" value="F:sucrose alpha-glucosidase activity"/>
    <property type="evidence" value="ECO:0007669"/>
    <property type="project" value="TreeGrafter"/>
</dbReference>
<dbReference type="SUPFAM" id="SSF49373">
    <property type="entry name" value="Invasin/intimin cell-adhesion fragments"/>
    <property type="match status" value="1"/>
</dbReference>
<name>C8W893_LANP1</name>
<dbReference type="GeneID" id="84806771"/>
<evidence type="ECO:0000256" key="5">
    <source>
        <dbReference type="SAM" id="MobiDB-lite"/>
    </source>
</evidence>
<feature type="region of interest" description="Disordered" evidence="5">
    <location>
        <begin position="1367"/>
        <end position="1386"/>
    </location>
</feature>
<feature type="domain" description="G5" evidence="7">
    <location>
        <begin position="1263"/>
        <end position="1346"/>
    </location>
</feature>
<evidence type="ECO:0000256" key="2">
    <source>
        <dbReference type="ARBA" id="ARBA00022729"/>
    </source>
</evidence>
<feature type="compositionally biased region" description="Basic and acidic residues" evidence="5">
    <location>
        <begin position="105"/>
        <end position="129"/>
    </location>
</feature>
<evidence type="ECO:0000256" key="4">
    <source>
        <dbReference type="ARBA" id="ARBA00023295"/>
    </source>
</evidence>
<feature type="region of interest" description="Disordered" evidence="5">
    <location>
        <begin position="51"/>
        <end position="150"/>
    </location>
</feature>
<dbReference type="Gene3D" id="2.115.10.20">
    <property type="entry name" value="Glycosyl hydrolase domain, family 43"/>
    <property type="match status" value="1"/>
</dbReference>
<evidence type="ECO:0000256" key="3">
    <source>
        <dbReference type="ARBA" id="ARBA00022801"/>
    </source>
</evidence>
<dbReference type="SUPFAM" id="SSF49899">
    <property type="entry name" value="Concanavalin A-like lectins/glucanases"/>
    <property type="match status" value="2"/>
</dbReference>
<dbReference type="CAZy" id="CBM66">
    <property type="family name" value="Carbohydrate-Binding Module Family 66"/>
</dbReference>
<evidence type="ECO:0000313" key="9">
    <source>
        <dbReference type="Proteomes" id="UP000000960"/>
    </source>
</evidence>
<evidence type="ECO:0000259" key="7">
    <source>
        <dbReference type="PROSITE" id="PS51109"/>
    </source>
</evidence>
<proteinExistence type="inferred from homology"/>
<evidence type="ECO:0000313" key="8">
    <source>
        <dbReference type="EMBL" id="ACV51683.1"/>
    </source>
</evidence>
<feature type="compositionally biased region" description="Low complexity" evidence="5">
    <location>
        <begin position="1369"/>
        <end position="1380"/>
    </location>
</feature>
<dbReference type="Pfam" id="PF02368">
    <property type="entry name" value="Big_2"/>
    <property type="match status" value="1"/>
</dbReference>
<dbReference type="Gene3D" id="2.60.120.560">
    <property type="entry name" value="Exo-inulinase, domain 1"/>
    <property type="match status" value="3"/>
</dbReference>
<accession>C8W893</accession>
<dbReference type="InterPro" id="IPR011098">
    <property type="entry name" value="G5_dom"/>
</dbReference>